<name>A0A5J4WPS7_9EUKA</name>
<accession>A0A5J4WPS7</accession>
<dbReference type="Proteomes" id="UP000324800">
    <property type="component" value="Unassembled WGS sequence"/>
</dbReference>
<feature type="region of interest" description="Disordered" evidence="1">
    <location>
        <begin position="463"/>
        <end position="485"/>
    </location>
</feature>
<evidence type="ECO:0000313" key="3">
    <source>
        <dbReference type="Proteomes" id="UP000324800"/>
    </source>
</evidence>
<dbReference type="AlphaFoldDB" id="A0A5J4WPS7"/>
<dbReference type="EMBL" id="SNRW01001283">
    <property type="protein sequence ID" value="KAA6397014.1"/>
    <property type="molecule type" value="Genomic_DNA"/>
</dbReference>
<feature type="compositionally biased region" description="Polar residues" evidence="1">
    <location>
        <begin position="464"/>
        <end position="485"/>
    </location>
</feature>
<comment type="caution">
    <text evidence="2">The sequence shown here is derived from an EMBL/GenBank/DDBJ whole genome shotgun (WGS) entry which is preliminary data.</text>
</comment>
<sequence>MISQTLPAPAQSLLTLPGFTWADYLTHCSGKIDEQSLKPMLAQMDKAIVQWLGKFMKFEPQKGNTGPRVMVIQFPTYREIGAEYVDHNIEFDDNTLSTYGNFFQQNANVSVNLLISVFDNGNYKLCLLRNDNSVKPDMSLTFPLFAQLVLTLGRSDADLYFDRVFKGMRIPVTGVVKDLNKMYTECEDGGQKYQGSFLLQVMSSLSPNTGEYDDIEFLLPQNASKYIDEIRERFSSKQDGQYLLWEAHGIFRTRGSKKDPHRLELASIYFINYIDNDQMQYIGHLIPAPVQQPVVRVSPPPATNPTLPFGTSSIQPQIAPPLPLPQLQTNPYGAVGPQGGQIQQGGQYQQTGQFQQGGQYQQTGQFQQGGQYQQTGQFQQGGQYQQTGQFQQGGQYQQTGQFQQGGQYQQTGQFQQGGVTGPQYGVTGSQYGVTGSQYGATGQQYGVTGQQYGATGVPFGATGMQPQAQFPGPSNYNQQYKPNEY</sequence>
<protein>
    <submittedName>
        <fullName evidence="2">Uncharacterized protein</fullName>
    </submittedName>
</protein>
<organism evidence="2 3">
    <name type="scientific">Streblomastix strix</name>
    <dbReference type="NCBI Taxonomy" id="222440"/>
    <lineage>
        <taxon>Eukaryota</taxon>
        <taxon>Metamonada</taxon>
        <taxon>Preaxostyla</taxon>
        <taxon>Oxymonadida</taxon>
        <taxon>Streblomastigidae</taxon>
        <taxon>Streblomastix</taxon>
    </lineage>
</organism>
<gene>
    <name evidence="2" type="ORF">EZS28_007455</name>
</gene>
<evidence type="ECO:0000313" key="2">
    <source>
        <dbReference type="EMBL" id="KAA6397014.1"/>
    </source>
</evidence>
<reference evidence="2 3" key="1">
    <citation type="submission" date="2019-03" db="EMBL/GenBank/DDBJ databases">
        <title>Single cell metagenomics reveals metabolic interactions within the superorganism composed of flagellate Streblomastix strix and complex community of Bacteroidetes bacteria on its surface.</title>
        <authorList>
            <person name="Treitli S.C."/>
            <person name="Kolisko M."/>
            <person name="Husnik F."/>
            <person name="Keeling P."/>
            <person name="Hampl V."/>
        </authorList>
    </citation>
    <scope>NUCLEOTIDE SEQUENCE [LARGE SCALE GENOMIC DNA]</scope>
    <source>
        <strain evidence="2">ST1C</strain>
    </source>
</reference>
<proteinExistence type="predicted"/>
<evidence type="ECO:0000256" key="1">
    <source>
        <dbReference type="SAM" id="MobiDB-lite"/>
    </source>
</evidence>